<dbReference type="Pfam" id="PF01501">
    <property type="entry name" value="Glyco_transf_8"/>
    <property type="match status" value="1"/>
</dbReference>
<proteinExistence type="inferred from homology"/>
<keyword evidence="7" id="KW-0735">Signal-anchor</keyword>
<dbReference type="AlphaFoldDB" id="A0AAP0EDE3"/>
<keyword evidence="12 13" id="KW-0961">Cell wall biogenesis/degradation</keyword>
<evidence type="ECO:0000256" key="8">
    <source>
        <dbReference type="ARBA" id="ARBA00022989"/>
    </source>
</evidence>
<evidence type="ECO:0000256" key="2">
    <source>
        <dbReference type="ARBA" id="ARBA00004877"/>
    </source>
</evidence>
<dbReference type="PANTHER" id="PTHR32116:SF0">
    <property type="entry name" value="GALACTURONOSYLTRANSFERASE 6-RELATED"/>
    <property type="match status" value="1"/>
</dbReference>
<dbReference type="InterPro" id="IPR029993">
    <property type="entry name" value="GAUT"/>
</dbReference>
<keyword evidence="5" id="KW-0808">Transferase</keyword>
<accession>A0AAP0EDE3</accession>
<dbReference type="EMBL" id="JBBNAF010000013">
    <property type="protein sequence ID" value="KAK9087158.1"/>
    <property type="molecule type" value="Genomic_DNA"/>
</dbReference>
<evidence type="ECO:0000256" key="6">
    <source>
        <dbReference type="ARBA" id="ARBA00022692"/>
    </source>
</evidence>
<evidence type="ECO:0000256" key="5">
    <source>
        <dbReference type="ARBA" id="ARBA00022679"/>
    </source>
</evidence>
<dbReference type="PANTHER" id="PTHR32116">
    <property type="entry name" value="GALACTURONOSYLTRANSFERASE 4-RELATED"/>
    <property type="match status" value="1"/>
</dbReference>
<keyword evidence="10" id="KW-0472">Membrane</keyword>
<keyword evidence="16" id="KW-1185">Reference proteome</keyword>
<protein>
    <recommendedName>
        <fullName evidence="13">Hexosyltransferase</fullName>
        <ecNumber evidence="13">2.4.1.-</ecNumber>
    </recommendedName>
</protein>
<gene>
    <name evidence="15" type="ORF">Syun_029552</name>
</gene>
<dbReference type="GO" id="GO:0071555">
    <property type="term" value="P:cell wall organization"/>
    <property type="evidence" value="ECO:0007669"/>
    <property type="project" value="UniProtKB-KW"/>
</dbReference>
<dbReference type="GO" id="GO:0047262">
    <property type="term" value="F:polygalacturonate 4-alpha-galacturonosyltransferase activity"/>
    <property type="evidence" value="ECO:0007669"/>
    <property type="project" value="InterPro"/>
</dbReference>
<comment type="caution">
    <text evidence="15">The sequence shown here is derived from an EMBL/GenBank/DDBJ whole genome shotgun (WGS) entry which is preliminary data.</text>
</comment>
<evidence type="ECO:0000313" key="15">
    <source>
        <dbReference type="EMBL" id="KAK9087158.1"/>
    </source>
</evidence>
<dbReference type="InterPro" id="IPR029044">
    <property type="entry name" value="Nucleotide-diphossugar_trans"/>
</dbReference>
<dbReference type="Gene3D" id="3.90.550.10">
    <property type="entry name" value="Spore Coat Polysaccharide Biosynthesis Protein SpsA, Chain A"/>
    <property type="match status" value="1"/>
</dbReference>
<comment type="similarity">
    <text evidence="3 13">Belongs to the glycosyltransferase 8 family.</text>
</comment>
<organism evidence="15 16">
    <name type="scientific">Stephania yunnanensis</name>
    <dbReference type="NCBI Taxonomy" id="152371"/>
    <lineage>
        <taxon>Eukaryota</taxon>
        <taxon>Viridiplantae</taxon>
        <taxon>Streptophyta</taxon>
        <taxon>Embryophyta</taxon>
        <taxon>Tracheophyta</taxon>
        <taxon>Spermatophyta</taxon>
        <taxon>Magnoliopsida</taxon>
        <taxon>Ranunculales</taxon>
        <taxon>Menispermaceae</taxon>
        <taxon>Menispermoideae</taxon>
        <taxon>Cissampelideae</taxon>
        <taxon>Stephania</taxon>
    </lineage>
</organism>
<keyword evidence="11" id="KW-0325">Glycoprotein</keyword>
<dbReference type="InterPro" id="IPR002495">
    <property type="entry name" value="Glyco_trans_8"/>
</dbReference>
<dbReference type="Proteomes" id="UP001420932">
    <property type="component" value="Unassembled WGS sequence"/>
</dbReference>
<evidence type="ECO:0000256" key="14">
    <source>
        <dbReference type="SAM" id="MobiDB-lite"/>
    </source>
</evidence>
<comment type="subcellular location">
    <subcellularLocation>
        <location evidence="1 13">Golgi apparatus membrane</location>
        <topology evidence="1 13">Single-pass type II membrane protein</topology>
    </subcellularLocation>
</comment>
<keyword evidence="6" id="KW-0812">Transmembrane</keyword>
<keyword evidence="8" id="KW-1133">Transmembrane helix</keyword>
<comment type="pathway">
    <text evidence="2 13">Glycan metabolism; pectin biosynthesis.</text>
</comment>
<dbReference type="FunFam" id="3.90.550.10:FF:000056">
    <property type="entry name" value="Hexosyltransferase"/>
    <property type="match status" value="1"/>
</dbReference>
<sequence length="603" mass="68658">MKLALKCQRISFLVLLSFSVLSPIVLVSHRLSKITSSIAHREFVQDVASIQSNAEILNAIQQEVEGLREPAQVLYKDEHSVSSVGSIAQQAADLVDGNVSGNNQDGSEEKKHAQEKNVSLPLVEEKRYAREKNVSPPLMGGKQGRSDETVRVQANRRIQPQRVTDERLREMRDQLIQARAYLSLAPPNSNSALVKELRLRIKEVERSLGDATKDSNLPRSSLQKMRAMEATLFKAATIYNDCGAMASKLRAMEQNFEEQVRTQKNQATYLTHLASRTTPKGLHCLSMRLTTDYFELHPKDQLFPKQQNLNNPDLYHYAVFSDNVLACAVVVNSTVSASMEPEKVALHVVTDAVNFPAMTMWFLLNPPGKATIEVKNIDDLSWISSKHVLMLKEHDSGDSRYTSVLNHLRFYLPEIFPSLDKIVLLDHDVVVQRDLKSLWRTNMQGKVNGAVENCEGNLSFRQMYMLINISDPSLGRNFDAKACAWAFGMNLFDLREWRRQNITALYHKYLELGKKQQVWKSGSLPLGLVAFYNQTVFLDRRWHVLGLGYESGVQPLDIERAAVIHYDGDMKPWLEIGISKYKNYWSKYVNYDRPYLQSCNIHE</sequence>
<evidence type="ECO:0000256" key="4">
    <source>
        <dbReference type="ARBA" id="ARBA00022676"/>
    </source>
</evidence>
<dbReference type="CDD" id="cd06429">
    <property type="entry name" value="GT8_like_1"/>
    <property type="match status" value="1"/>
</dbReference>
<evidence type="ECO:0000256" key="10">
    <source>
        <dbReference type="ARBA" id="ARBA00023136"/>
    </source>
</evidence>
<name>A0AAP0EDE3_9MAGN</name>
<keyword evidence="9 13" id="KW-0333">Golgi apparatus</keyword>
<keyword evidence="4 13" id="KW-0328">Glycosyltransferase</keyword>
<reference evidence="15 16" key="1">
    <citation type="submission" date="2024-01" db="EMBL/GenBank/DDBJ databases">
        <title>Genome assemblies of Stephania.</title>
        <authorList>
            <person name="Yang L."/>
        </authorList>
    </citation>
    <scope>NUCLEOTIDE SEQUENCE [LARGE SCALE GENOMIC DNA]</scope>
    <source>
        <strain evidence="15">YNDBR</strain>
        <tissue evidence="15">Leaf</tissue>
    </source>
</reference>
<dbReference type="EC" id="2.4.1.-" evidence="13"/>
<evidence type="ECO:0000313" key="16">
    <source>
        <dbReference type="Proteomes" id="UP001420932"/>
    </source>
</evidence>
<evidence type="ECO:0000256" key="9">
    <source>
        <dbReference type="ARBA" id="ARBA00023034"/>
    </source>
</evidence>
<dbReference type="Pfam" id="PF25557">
    <property type="entry name" value="GAUT_1"/>
    <property type="match status" value="1"/>
</dbReference>
<evidence type="ECO:0000256" key="12">
    <source>
        <dbReference type="ARBA" id="ARBA00023316"/>
    </source>
</evidence>
<dbReference type="SUPFAM" id="SSF53448">
    <property type="entry name" value="Nucleotide-diphospho-sugar transferases"/>
    <property type="match status" value="1"/>
</dbReference>
<evidence type="ECO:0000256" key="1">
    <source>
        <dbReference type="ARBA" id="ARBA00004323"/>
    </source>
</evidence>
<evidence type="ECO:0000256" key="11">
    <source>
        <dbReference type="ARBA" id="ARBA00023180"/>
    </source>
</evidence>
<feature type="region of interest" description="Disordered" evidence="14">
    <location>
        <begin position="97"/>
        <end position="116"/>
    </location>
</feature>
<dbReference type="GO" id="GO:0000139">
    <property type="term" value="C:Golgi membrane"/>
    <property type="evidence" value="ECO:0007669"/>
    <property type="project" value="UniProtKB-SubCell"/>
</dbReference>
<evidence type="ECO:0000256" key="7">
    <source>
        <dbReference type="ARBA" id="ARBA00022968"/>
    </source>
</evidence>
<evidence type="ECO:0000256" key="13">
    <source>
        <dbReference type="RuleBase" id="RU362027"/>
    </source>
</evidence>
<evidence type="ECO:0000256" key="3">
    <source>
        <dbReference type="ARBA" id="ARBA00006351"/>
    </source>
</evidence>